<dbReference type="Gene3D" id="3.10.490.10">
    <property type="entry name" value="Gamma-glutamyl cyclotransferase-like"/>
    <property type="match status" value="1"/>
</dbReference>
<dbReference type="OrthoDB" id="9798388at2"/>
<dbReference type="RefSeq" id="WP_153415914.1">
    <property type="nucleotide sequence ID" value="NZ_WEGK01000028.1"/>
</dbReference>
<feature type="domain" description="Gamma-glutamylcyclotransferase AIG2-like" evidence="1">
    <location>
        <begin position="6"/>
        <end position="112"/>
    </location>
</feature>
<evidence type="ECO:0000313" key="3">
    <source>
        <dbReference type="Proteomes" id="UP000438448"/>
    </source>
</evidence>
<dbReference type="AlphaFoldDB" id="A0A7K0DET9"/>
<dbReference type="SUPFAM" id="SSF110857">
    <property type="entry name" value="Gamma-glutamyl cyclotransferase-like"/>
    <property type="match status" value="1"/>
</dbReference>
<dbReference type="Proteomes" id="UP000438448">
    <property type="component" value="Unassembled WGS sequence"/>
</dbReference>
<name>A0A7K0DET9_9NOCA</name>
<dbReference type="InterPro" id="IPR013024">
    <property type="entry name" value="GGCT-like"/>
</dbReference>
<reference evidence="2 3" key="1">
    <citation type="submission" date="2019-10" db="EMBL/GenBank/DDBJ databases">
        <title>Nocardia macrotermitis sp. nov. and Nocardia aurantia sp. nov., isolated from the gut of fungus growing-termite Macrotermes natalensis.</title>
        <authorList>
            <person name="Benndorf R."/>
            <person name="Schwitalla J."/>
            <person name="Martin K."/>
            <person name="De Beer W."/>
            <person name="Kaster A.-K."/>
            <person name="Vollmers J."/>
            <person name="Poulsen M."/>
            <person name="Beemelmanns C."/>
        </authorList>
    </citation>
    <scope>NUCLEOTIDE SEQUENCE [LARGE SCALE GENOMIC DNA]</scope>
    <source>
        <strain evidence="2 3">RB20</strain>
    </source>
</reference>
<evidence type="ECO:0000313" key="2">
    <source>
        <dbReference type="EMBL" id="MQY24188.1"/>
    </source>
</evidence>
<dbReference type="CDD" id="cd06661">
    <property type="entry name" value="GGCT_like"/>
    <property type="match status" value="1"/>
</dbReference>
<gene>
    <name evidence="2" type="ORF">NRB20_73210</name>
</gene>
<dbReference type="InterPro" id="IPR036568">
    <property type="entry name" value="GGCT-like_sf"/>
</dbReference>
<keyword evidence="3" id="KW-1185">Reference proteome</keyword>
<proteinExistence type="predicted"/>
<dbReference type="InterPro" id="IPR009288">
    <property type="entry name" value="AIG2-like_dom"/>
</dbReference>
<protein>
    <recommendedName>
        <fullName evidence="1">Gamma-glutamylcyclotransferase AIG2-like domain-containing protein</fullName>
    </recommendedName>
</protein>
<accession>A0A7K0DET9</accession>
<dbReference type="EMBL" id="WEGK01000028">
    <property type="protein sequence ID" value="MQY24188.1"/>
    <property type="molecule type" value="Genomic_DNA"/>
</dbReference>
<evidence type="ECO:0000259" key="1">
    <source>
        <dbReference type="Pfam" id="PF06094"/>
    </source>
</evidence>
<sequence length="123" mass="13216">MTTHLLFSYGTLRQPEVQRSVFGHELDGRPDEITGYELGEVTITDPEVLAASGSAVHPVLLPADVEKGIAGTVFTLDDADLRAADDYEVDDYVRTMAPLRSGGRAWVYVSASAQSALAETTDS</sequence>
<comment type="caution">
    <text evidence="2">The sequence shown here is derived from an EMBL/GenBank/DDBJ whole genome shotgun (WGS) entry which is preliminary data.</text>
</comment>
<dbReference type="Pfam" id="PF06094">
    <property type="entry name" value="GGACT"/>
    <property type="match status" value="1"/>
</dbReference>
<organism evidence="2 3">
    <name type="scientific">Nocardia macrotermitis</name>
    <dbReference type="NCBI Taxonomy" id="2585198"/>
    <lineage>
        <taxon>Bacteria</taxon>
        <taxon>Bacillati</taxon>
        <taxon>Actinomycetota</taxon>
        <taxon>Actinomycetes</taxon>
        <taxon>Mycobacteriales</taxon>
        <taxon>Nocardiaceae</taxon>
        <taxon>Nocardia</taxon>
    </lineage>
</organism>